<evidence type="ECO:0000256" key="1">
    <source>
        <dbReference type="SAM" id="MobiDB-lite"/>
    </source>
</evidence>
<gene>
    <name evidence="2" type="ORF">AVDCRST_MAG86-2169</name>
</gene>
<feature type="region of interest" description="Disordered" evidence="1">
    <location>
        <begin position="21"/>
        <end position="103"/>
    </location>
</feature>
<protein>
    <submittedName>
        <fullName evidence="2">Uncharacterized protein</fullName>
    </submittedName>
</protein>
<dbReference type="AlphaFoldDB" id="A0A6J4VDC4"/>
<sequence length="154" mass="16651">MSQTEKPFDVKGSNVDQVLAEVKAGRLSPQDALNAEKAGEPVRSGITGPLEKMIADAKAAQEETEVTSDDQKVSPQDPAPSVRTAIQDPPKKPNPNNYPEVKVKVSQKVLDTTAGRGSYFDHEQKEDVGKEPVTVLATPFINALIRNQELDTVS</sequence>
<evidence type="ECO:0000313" key="2">
    <source>
        <dbReference type="EMBL" id="CAA9575882.1"/>
    </source>
</evidence>
<dbReference type="EMBL" id="CADCWP010000182">
    <property type="protein sequence ID" value="CAA9575882.1"/>
    <property type="molecule type" value="Genomic_DNA"/>
</dbReference>
<name>A0A6J4VDC4_9DEIN</name>
<organism evidence="2">
    <name type="scientific">uncultured Truepera sp</name>
    <dbReference type="NCBI Taxonomy" id="543023"/>
    <lineage>
        <taxon>Bacteria</taxon>
        <taxon>Thermotogati</taxon>
        <taxon>Deinococcota</taxon>
        <taxon>Deinococci</taxon>
        <taxon>Trueperales</taxon>
        <taxon>Trueperaceae</taxon>
        <taxon>Truepera</taxon>
        <taxon>environmental samples</taxon>
    </lineage>
</organism>
<reference evidence="2" key="1">
    <citation type="submission" date="2020-02" db="EMBL/GenBank/DDBJ databases">
        <authorList>
            <person name="Meier V. D."/>
        </authorList>
    </citation>
    <scope>NUCLEOTIDE SEQUENCE</scope>
    <source>
        <strain evidence="2">AVDCRST_MAG86</strain>
    </source>
</reference>
<proteinExistence type="predicted"/>
<accession>A0A6J4VDC4</accession>